<reference evidence="2" key="1">
    <citation type="journal article" date="2020" name="Stud. Mycol.">
        <title>101 Dothideomycetes genomes: a test case for predicting lifestyles and emergence of pathogens.</title>
        <authorList>
            <person name="Haridas S."/>
            <person name="Albert R."/>
            <person name="Binder M."/>
            <person name="Bloem J."/>
            <person name="Labutti K."/>
            <person name="Salamov A."/>
            <person name="Andreopoulos B."/>
            <person name="Baker S."/>
            <person name="Barry K."/>
            <person name="Bills G."/>
            <person name="Bluhm B."/>
            <person name="Cannon C."/>
            <person name="Castanera R."/>
            <person name="Culley D."/>
            <person name="Daum C."/>
            <person name="Ezra D."/>
            <person name="Gonzalez J."/>
            <person name="Henrissat B."/>
            <person name="Kuo A."/>
            <person name="Liang C."/>
            <person name="Lipzen A."/>
            <person name="Lutzoni F."/>
            <person name="Magnuson J."/>
            <person name="Mondo S."/>
            <person name="Nolan M."/>
            <person name="Ohm R."/>
            <person name="Pangilinan J."/>
            <person name="Park H.-J."/>
            <person name="Ramirez L."/>
            <person name="Alfaro M."/>
            <person name="Sun H."/>
            <person name="Tritt A."/>
            <person name="Yoshinaga Y."/>
            <person name="Zwiers L.-H."/>
            <person name="Turgeon B."/>
            <person name="Goodwin S."/>
            <person name="Spatafora J."/>
            <person name="Crous P."/>
            <person name="Grigoriev I."/>
        </authorList>
    </citation>
    <scope>NUCLEOTIDE SEQUENCE</scope>
    <source>
        <strain evidence="2">CBS 121410</strain>
    </source>
</reference>
<feature type="compositionally biased region" description="Basic and acidic residues" evidence="1">
    <location>
        <begin position="212"/>
        <end position="232"/>
    </location>
</feature>
<organism evidence="2 3">
    <name type="scientific">Saccharata proteae CBS 121410</name>
    <dbReference type="NCBI Taxonomy" id="1314787"/>
    <lineage>
        <taxon>Eukaryota</taxon>
        <taxon>Fungi</taxon>
        <taxon>Dikarya</taxon>
        <taxon>Ascomycota</taxon>
        <taxon>Pezizomycotina</taxon>
        <taxon>Dothideomycetes</taxon>
        <taxon>Dothideomycetes incertae sedis</taxon>
        <taxon>Botryosphaeriales</taxon>
        <taxon>Saccharataceae</taxon>
        <taxon>Saccharata</taxon>
    </lineage>
</organism>
<evidence type="ECO:0000313" key="2">
    <source>
        <dbReference type="EMBL" id="KAF2088042.1"/>
    </source>
</evidence>
<dbReference type="Proteomes" id="UP000799776">
    <property type="component" value="Unassembled WGS sequence"/>
</dbReference>
<feature type="region of interest" description="Disordered" evidence="1">
    <location>
        <begin position="204"/>
        <end position="238"/>
    </location>
</feature>
<dbReference type="EMBL" id="ML978718">
    <property type="protein sequence ID" value="KAF2088042.1"/>
    <property type="molecule type" value="Genomic_DNA"/>
</dbReference>
<proteinExistence type="predicted"/>
<dbReference type="AlphaFoldDB" id="A0A9P4HWD1"/>
<accession>A0A9P4HWD1</accession>
<evidence type="ECO:0000256" key="1">
    <source>
        <dbReference type="SAM" id="MobiDB-lite"/>
    </source>
</evidence>
<comment type="caution">
    <text evidence="2">The sequence shown here is derived from an EMBL/GenBank/DDBJ whole genome shotgun (WGS) entry which is preliminary data.</text>
</comment>
<protein>
    <submittedName>
        <fullName evidence="2">Uncharacterized protein</fullName>
    </submittedName>
</protein>
<name>A0A9P4HWD1_9PEZI</name>
<sequence>MGEVESTRNQPWQERFSTTHGYGFFIFYVAERPNPFREKFASVSLTSNLSFQWYFNTTKDIPARRCIAYIQKIVNGALEKERLDQESFDTLKQKMKWIVAECSAANLREMYMAYDNFFETWNKQERRRWFYKDDVMPIFLDREAIASILEHENKADLSKTDFSAIANSPNAHVKIVDPALYKLPMVKKSLKQIFPLVCDLKDPDNPFSQELPPRREPTAIEETWKEKPELKTPKRKST</sequence>
<gene>
    <name evidence="2" type="ORF">K490DRAFT_65323</name>
</gene>
<keyword evidence="3" id="KW-1185">Reference proteome</keyword>
<evidence type="ECO:0000313" key="3">
    <source>
        <dbReference type="Proteomes" id="UP000799776"/>
    </source>
</evidence>